<sequence length="491" mass="54763">MQPVRLTQPENIVKEMKSLEVAGRVDLLLSKTWQHDEVNAMMLEIRQYGTILDKKLVAHTKGRGSGYRGKNGKKKKGGKKVLRCEEVIDDGKLKPLALPCKACITVIQSGHSKGPWRLDSTRCIFDHSPHCLGKAKPTKAEMKAVIKATLTKDVILDGPTACSMLTQAGVNVSSKAMVRQVNRSTSEVNGVDMAEDQIDFNLIGSFCEEFMKRNPSSKASFGTGPDRKFKYLFVAIKPVVDLLAKVGLGQFFLDGTHLKHELGGTTLFIVGRDSNKTLRIPAFMICHSESSESYKNFALLCKDAGLGKLLGDPAPTPASTPAPTPAPTPTPAPAMFCDRASTMNAFFSVFSNLTRMYCVWHLIRNVRRDVKGKNNGSFEDNDIWKIQDSLSEKEFEGAMSELAAKNKAAEVYLRKIDRDRWVRYSIYPTHKIFTYMNRTNGNVESFNGRFRTSRFFNPLRLAIAIIRDESQGIVEVQDKNQKINADMLLTN</sequence>
<dbReference type="Proteomes" id="UP001165085">
    <property type="component" value="Unassembled WGS sequence"/>
</dbReference>
<accession>A0A9W6ZR79</accession>
<name>A0A9W6ZR79_9STRA</name>
<dbReference type="EMBL" id="BRXY01000031">
    <property type="protein sequence ID" value="GMH55104.1"/>
    <property type="molecule type" value="Genomic_DNA"/>
</dbReference>
<evidence type="ECO:0000313" key="3">
    <source>
        <dbReference type="Proteomes" id="UP001165085"/>
    </source>
</evidence>
<gene>
    <name evidence="2" type="ORF">TrST_g9777</name>
</gene>
<protein>
    <recommendedName>
        <fullName evidence="4">MULE transposase domain-containing protein</fullName>
    </recommendedName>
</protein>
<feature type="region of interest" description="Disordered" evidence="1">
    <location>
        <begin position="312"/>
        <end position="331"/>
    </location>
</feature>
<feature type="compositionally biased region" description="Pro residues" evidence="1">
    <location>
        <begin position="314"/>
        <end position="331"/>
    </location>
</feature>
<reference evidence="3" key="1">
    <citation type="journal article" date="2023" name="Commun. Biol.">
        <title>Genome analysis of Parmales, the sister group of diatoms, reveals the evolutionary specialization of diatoms from phago-mixotrophs to photoautotrophs.</title>
        <authorList>
            <person name="Ban H."/>
            <person name="Sato S."/>
            <person name="Yoshikawa S."/>
            <person name="Yamada K."/>
            <person name="Nakamura Y."/>
            <person name="Ichinomiya M."/>
            <person name="Sato N."/>
            <person name="Blanc-Mathieu R."/>
            <person name="Endo H."/>
            <person name="Kuwata A."/>
            <person name="Ogata H."/>
        </authorList>
    </citation>
    <scope>NUCLEOTIDE SEQUENCE [LARGE SCALE GENOMIC DNA]</scope>
    <source>
        <strain evidence="3">NIES 3701</strain>
    </source>
</reference>
<organism evidence="2 3">
    <name type="scientific">Triparma strigata</name>
    <dbReference type="NCBI Taxonomy" id="1606541"/>
    <lineage>
        <taxon>Eukaryota</taxon>
        <taxon>Sar</taxon>
        <taxon>Stramenopiles</taxon>
        <taxon>Ochrophyta</taxon>
        <taxon>Bolidophyceae</taxon>
        <taxon>Parmales</taxon>
        <taxon>Triparmaceae</taxon>
        <taxon>Triparma</taxon>
    </lineage>
</organism>
<dbReference type="PANTHER" id="PTHR31973:SF187">
    <property type="entry name" value="MUTATOR TRANSPOSASE MUDRA PROTEIN"/>
    <property type="match status" value="1"/>
</dbReference>
<evidence type="ECO:0000313" key="2">
    <source>
        <dbReference type="EMBL" id="GMH55104.1"/>
    </source>
</evidence>
<keyword evidence="3" id="KW-1185">Reference proteome</keyword>
<dbReference type="PANTHER" id="PTHR31973">
    <property type="entry name" value="POLYPROTEIN, PUTATIVE-RELATED"/>
    <property type="match status" value="1"/>
</dbReference>
<comment type="caution">
    <text evidence="2">The sequence shown here is derived from an EMBL/GenBank/DDBJ whole genome shotgun (WGS) entry which is preliminary data.</text>
</comment>
<evidence type="ECO:0008006" key="4">
    <source>
        <dbReference type="Google" id="ProtNLM"/>
    </source>
</evidence>
<evidence type="ECO:0000256" key="1">
    <source>
        <dbReference type="SAM" id="MobiDB-lite"/>
    </source>
</evidence>
<proteinExistence type="predicted"/>
<dbReference type="AlphaFoldDB" id="A0A9W6ZR79"/>
<dbReference type="OrthoDB" id="165010at2759"/>